<dbReference type="PANTHER" id="PTHR30182:SF12">
    <property type="entry name" value="L-SERINE DEHYDRATASE, BETA CHAIN-RELATED"/>
    <property type="match status" value="1"/>
</dbReference>
<gene>
    <name evidence="14" type="ORF">SAMN02983006_01954</name>
</gene>
<dbReference type="Proteomes" id="UP000199006">
    <property type="component" value="Unassembled WGS sequence"/>
</dbReference>
<dbReference type="OrthoDB" id="9813137at2"/>
<keyword evidence="7 11" id="KW-0408">Iron</keyword>
<keyword evidence="15" id="KW-1185">Reference proteome</keyword>
<dbReference type="Pfam" id="PF03315">
    <property type="entry name" value="SDH_beta"/>
    <property type="match status" value="1"/>
</dbReference>
<sequence>MSNLSAFDILGPIMIGPSSSHTAGAVRIGNLVREIVGTKIKKANIYFHGSFKETYQGHGTDKAIIGGLLGLTTANSKIRNSFALARQAGIEFSFFPIDLSDVHPNTLKLELFAQDEKKTVLIASSVGGGNIIVTELNGIKVKLKGEYYTLITLHHDQPGIIARISEVLQQYNLNIAEMEVLREHKGHLATAIINLDQPASEQVIELLTAIPDIETIKLVNPIA</sequence>
<keyword evidence="6 11" id="KW-0479">Metal-binding</keyword>
<comment type="cofactor">
    <cofactor evidence="1 12">
        <name>[4Fe-4S] cluster</name>
        <dbReference type="ChEBI" id="CHEBI:49883"/>
    </cofactor>
</comment>
<dbReference type="PANTHER" id="PTHR30182">
    <property type="entry name" value="L-SERINE DEHYDRATASE"/>
    <property type="match status" value="1"/>
</dbReference>
<evidence type="ECO:0000256" key="1">
    <source>
        <dbReference type="ARBA" id="ARBA00001966"/>
    </source>
</evidence>
<comment type="catalytic activity">
    <reaction evidence="10 11 12">
        <text>L-serine = pyruvate + NH4(+)</text>
        <dbReference type="Rhea" id="RHEA:19169"/>
        <dbReference type="ChEBI" id="CHEBI:15361"/>
        <dbReference type="ChEBI" id="CHEBI:28938"/>
        <dbReference type="ChEBI" id="CHEBI:33384"/>
        <dbReference type="EC" id="4.3.1.17"/>
    </reaction>
</comment>
<dbReference type="InterPro" id="IPR004643">
    <property type="entry name" value="Fe-S_L-Ser_bsu"/>
</dbReference>
<dbReference type="InterPro" id="IPR045865">
    <property type="entry name" value="ACT-like_dom_sf"/>
</dbReference>
<comment type="similarity">
    <text evidence="3 11 12">Belongs to the iron-sulfur dependent L-serine dehydratase family.</text>
</comment>
<dbReference type="Pfam" id="PF01842">
    <property type="entry name" value="ACT"/>
    <property type="match status" value="1"/>
</dbReference>
<evidence type="ECO:0000256" key="7">
    <source>
        <dbReference type="ARBA" id="ARBA00023004"/>
    </source>
</evidence>
<name>A0A1I4K9P0_9FIRM</name>
<dbReference type="STRING" id="29563.SAMN02983006_01954"/>
<dbReference type="InterPro" id="IPR002912">
    <property type="entry name" value="ACT_dom"/>
</dbReference>
<evidence type="ECO:0000256" key="5">
    <source>
        <dbReference type="ARBA" id="ARBA00022485"/>
    </source>
</evidence>
<comment type="pathway">
    <text evidence="2 11">Carbohydrate biosynthesis; gluconeogenesis.</text>
</comment>
<keyword evidence="9 11" id="KW-0456">Lyase</keyword>
<evidence type="ECO:0000256" key="2">
    <source>
        <dbReference type="ARBA" id="ARBA00004742"/>
    </source>
</evidence>
<dbReference type="UniPathway" id="UPA00138"/>
<dbReference type="InterPro" id="IPR005131">
    <property type="entry name" value="Ser_deHydtase_bsu"/>
</dbReference>
<dbReference type="Gene3D" id="3.30.70.260">
    <property type="match status" value="1"/>
</dbReference>
<evidence type="ECO:0000256" key="4">
    <source>
        <dbReference type="ARBA" id="ARBA00022432"/>
    </source>
</evidence>
<dbReference type="GO" id="GO:0051539">
    <property type="term" value="F:4 iron, 4 sulfur cluster binding"/>
    <property type="evidence" value="ECO:0007669"/>
    <property type="project" value="UniProtKB-UniRule"/>
</dbReference>
<organism evidence="14 15">
    <name type="scientific">Halanaerobium salsuginis</name>
    <dbReference type="NCBI Taxonomy" id="29563"/>
    <lineage>
        <taxon>Bacteria</taxon>
        <taxon>Bacillati</taxon>
        <taxon>Bacillota</taxon>
        <taxon>Clostridia</taxon>
        <taxon>Halanaerobiales</taxon>
        <taxon>Halanaerobiaceae</taxon>
        <taxon>Halanaerobium</taxon>
    </lineage>
</organism>
<dbReference type="GO" id="GO:0046872">
    <property type="term" value="F:metal ion binding"/>
    <property type="evidence" value="ECO:0007669"/>
    <property type="project" value="UniProtKB-UniRule"/>
</dbReference>
<evidence type="ECO:0000256" key="12">
    <source>
        <dbReference type="RuleBase" id="RU366059"/>
    </source>
</evidence>
<evidence type="ECO:0000313" key="14">
    <source>
        <dbReference type="EMBL" id="SFL75542.1"/>
    </source>
</evidence>
<evidence type="ECO:0000313" key="15">
    <source>
        <dbReference type="Proteomes" id="UP000199006"/>
    </source>
</evidence>
<dbReference type="InterPro" id="IPR029009">
    <property type="entry name" value="ASB_dom_sf"/>
</dbReference>
<dbReference type="PIRSF" id="PIRSF036692">
    <property type="entry name" value="SDH_B"/>
    <property type="match status" value="1"/>
</dbReference>
<evidence type="ECO:0000256" key="6">
    <source>
        <dbReference type="ARBA" id="ARBA00022723"/>
    </source>
</evidence>
<dbReference type="GO" id="GO:0003941">
    <property type="term" value="F:L-serine ammonia-lyase activity"/>
    <property type="evidence" value="ECO:0007669"/>
    <property type="project" value="UniProtKB-UniRule"/>
</dbReference>
<dbReference type="SUPFAM" id="SSF55021">
    <property type="entry name" value="ACT-like"/>
    <property type="match status" value="1"/>
</dbReference>
<evidence type="ECO:0000256" key="11">
    <source>
        <dbReference type="PIRNR" id="PIRNR036692"/>
    </source>
</evidence>
<evidence type="ECO:0000256" key="3">
    <source>
        <dbReference type="ARBA" id="ARBA00008636"/>
    </source>
</evidence>
<dbReference type="RefSeq" id="WP_089862028.1">
    <property type="nucleotide sequence ID" value="NZ_FOTI01000029.1"/>
</dbReference>
<dbReference type="EMBL" id="FOTI01000029">
    <property type="protein sequence ID" value="SFL75542.1"/>
    <property type="molecule type" value="Genomic_DNA"/>
</dbReference>
<dbReference type="GO" id="GO:0006094">
    <property type="term" value="P:gluconeogenesis"/>
    <property type="evidence" value="ECO:0007669"/>
    <property type="project" value="UniProtKB-UniRule"/>
</dbReference>
<reference evidence="14 15" key="1">
    <citation type="submission" date="2016-10" db="EMBL/GenBank/DDBJ databases">
        <authorList>
            <person name="de Groot N.N."/>
        </authorList>
    </citation>
    <scope>NUCLEOTIDE SEQUENCE [LARGE SCALE GENOMIC DNA]</scope>
    <source>
        <strain evidence="14 15">ATCC 51327</strain>
    </source>
</reference>
<dbReference type="SUPFAM" id="SSF143548">
    <property type="entry name" value="Serine metabolism enzymes domain"/>
    <property type="match status" value="1"/>
</dbReference>
<evidence type="ECO:0000256" key="10">
    <source>
        <dbReference type="ARBA" id="ARBA00049406"/>
    </source>
</evidence>
<evidence type="ECO:0000259" key="13">
    <source>
        <dbReference type="PROSITE" id="PS51671"/>
    </source>
</evidence>
<accession>A0A1I4K9P0</accession>
<protein>
    <recommendedName>
        <fullName evidence="11">L-serine deaminase</fullName>
    </recommendedName>
</protein>
<keyword evidence="4 11" id="KW-0312">Gluconeogenesis</keyword>
<keyword evidence="5 11" id="KW-0004">4Fe-4S</keyword>
<proteinExistence type="inferred from homology"/>
<evidence type="ECO:0000256" key="8">
    <source>
        <dbReference type="ARBA" id="ARBA00023014"/>
    </source>
</evidence>
<dbReference type="PROSITE" id="PS51671">
    <property type="entry name" value="ACT"/>
    <property type="match status" value="1"/>
</dbReference>
<dbReference type="InterPro" id="IPR051318">
    <property type="entry name" value="Fe-S_L-Ser"/>
</dbReference>
<dbReference type="Gene3D" id="3.30.1330.90">
    <property type="entry name" value="D-3-phosphoglycerate dehydrogenase, domain 3"/>
    <property type="match status" value="1"/>
</dbReference>
<dbReference type="CDD" id="cd04903">
    <property type="entry name" value="ACT_LSD"/>
    <property type="match status" value="1"/>
</dbReference>
<dbReference type="FunFam" id="3.30.70.260:FF:000008">
    <property type="entry name" value="D-3-phosphoglycerate dehydrogenase, chloroplastic"/>
    <property type="match status" value="1"/>
</dbReference>
<dbReference type="AlphaFoldDB" id="A0A1I4K9P0"/>
<keyword evidence="8 11" id="KW-0411">Iron-sulfur</keyword>
<feature type="domain" description="ACT" evidence="13">
    <location>
        <begin position="149"/>
        <end position="221"/>
    </location>
</feature>
<dbReference type="NCBIfam" id="TIGR00719">
    <property type="entry name" value="sda_beta"/>
    <property type="match status" value="1"/>
</dbReference>
<evidence type="ECO:0000256" key="9">
    <source>
        <dbReference type="ARBA" id="ARBA00023239"/>
    </source>
</evidence>